<evidence type="ECO:0000313" key="4">
    <source>
        <dbReference type="EMBL" id="RCR69401.1"/>
    </source>
</evidence>
<gene>
    <name evidence="4" type="ORF">DUE52_11150</name>
</gene>
<feature type="transmembrane region" description="Helical" evidence="3">
    <location>
        <begin position="571"/>
        <end position="589"/>
    </location>
</feature>
<feature type="transmembrane region" description="Helical" evidence="3">
    <location>
        <begin position="1151"/>
        <end position="1170"/>
    </location>
</feature>
<feature type="region of interest" description="Disordered" evidence="2">
    <location>
        <begin position="1295"/>
        <end position="1325"/>
    </location>
</feature>
<protein>
    <submittedName>
        <fullName evidence="4">Phage tail tape measure protein</fullName>
    </submittedName>
</protein>
<feature type="compositionally biased region" description="Low complexity" evidence="2">
    <location>
        <begin position="1315"/>
        <end position="1325"/>
    </location>
</feature>
<dbReference type="InterPro" id="IPR010090">
    <property type="entry name" value="Phage_tape_meas"/>
</dbReference>
<evidence type="ECO:0000256" key="3">
    <source>
        <dbReference type="SAM" id="Phobius"/>
    </source>
</evidence>
<dbReference type="EMBL" id="QOWE01000008">
    <property type="protein sequence ID" value="RCR69401.1"/>
    <property type="molecule type" value="Genomic_DNA"/>
</dbReference>
<dbReference type="Proteomes" id="UP000253383">
    <property type="component" value="Unassembled WGS sequence"/>
</dbReference>
<dbReference type="NCBIfam" id="TIGR01760">
    <property type="entry name" value="tape_meas_TP901"/>
    <property type="match status" value="1"/>
</dbReference>
<feature type="compositionally biased region" description="Polar residues" evidence="2">
    <location>
        <begin position="672"/>
        <end position="681"/>
    </location>
</feature>
<proteinExistence type="predicted"/>
<keyword evidence="3" id="KW-0472">Membrane</keyword>
<keyword evidence="3" id="KW-0812">Transmembrane</keyword>
<comment type="caution">
    <text evidence="4">The sequence shown here is derived from an EMBL/GenBank/DDBJ whole genome shotgun (WGS) entry which is preliminary data.</text>
</comment>
<feature type="transmembrane region" description="Helical" evidence="3">
    <location>
        <begin position="484"/>
        <end position="503"/>
    </location>
</feature>
<reference evidence="4 5" key="1">
    <citation type="submission" date="2018-07" db="EMBL/GenBank/DDBJ databases">
        <title>Genome analysis of Larkinella rosea.</title>
        <authorList>
            <person name="Zhou Z."/>
            <person name="Wang G."/>
        </authorList>
    </citation>
    <scope>NUCLEOTIDE SEQUENCE [LARGE SCALE GENOMIC DNA]</scope>
    <source>
        <strain evidence="5">zzj9</strain>
    </source>
</reference>
<feature type="compositionally biased region" description="Basic and acidic residues" evidence="2">
    <location>
        <begin position="660"/>
        <end position="670"/>
    </location>
</feature>
<feature type="coiled-coil region" evidence="1">
    <location>
        <begin position="980"/>
        <end position="1039"/>
    </location>
</feature>
<evidence type="ECO:0000256" key="2">
    <source>
        <dbReference type="SAM" id="MobiDB-lite"/>
    </source>
</evidence>
<feature type="transmembrane region" description="Helical" evidence="3">
    <location>
        <begin position="515"/>
        <end position="533"/>
    </location>
</feature>
<keyword evidence="3" id="KW-1133">Transmembrane helix</keyword>
<feature type="region of interest" description="Disordered" evidence="2">
    <location>
        <begin position="660"/>
        <end position="682"/>
    </location>
</feature>
<name>A0A368JT85_9BACT</name>
<keyword evidence="5" id="KW-1185">Reference proteome</keyword>
<accession>A0A368JT85</accession>
<evidence type="ECO:0000256" key="1">
    <source>
        <dbReference type="SAM" id="Coils"/>
    </source>
</evidence>
<feature type="coiled-coil region" evidence="1">
    <location>
        <begin position="703"/>
        <end position="779"/>
    </location>
</feature>
<organism evidence="4 5">
    <name type="scientific">Larkinella punicea</name>
    <dbReference type="NCBI Taxonomy" id="2315727"/>
    <lineage>
        <taxon>Bacteria</taxon>
        <taxon>Pseudomonadati</taxon>
        <taxon>Bacteroidota</taxon>
        <taxon>Cytophagia</taxon>
        <taxon>Cytophagales</taxon>
        <taxon>Spirosomataceae</taxon>
        <taxon>Larkinella</taxon>
    </lineage>
</organism>
<feature type="coiled-coil region" evidence="1">
    <location>
        <begin position="924"/>
        <end position="955"/>
    </location>
</feature>
<keyword evidence="1" id="KW-0175">Coiled coil</keyword>
<sequence length="1470" mass="158368">MKNAFGEVRRKHFFLIAMNDFEVSRIKLLIDGDEGDATLKELQKSAAEVNKEIRRMKEAGEEGTEAWKELKVLQADLKAEIKEFTSAIDLSDASMRELTARSRQLNAELKDLKVGSDEWIDKMKQVDGVDNRIRQVGQEMDALRTHVDHGTSALDRMKEGFASTFAAFSLENIIEEVISFGKESISSAAKMSDAMADIAKATDQPIEKVEELMEAIDKIDTRTAVEDLADIAKVAGQLGIAKEDVLGFVESVDKAVVALGDEFTGGAEEVASSIGTLQKLFRETKDMKAGEAINDIGSALNALGAAGSATAPVVADFTARMGQLGNLSPQISQTMGLGAALQELGLSAEIGAGGLSNILLTAAKDTATFATQLGITETQMKNLINTNPNKFLMDLAVSLKGVPADEVAKRLSDMGIKSQEATKVMSLLRDQTELVTKYQKLASVEMEKGTSLTKEFNTKNETAAAQMDKMGKEVKSLSVDFGKALIPVVLAGGSALLTFVNTIRAAPSFINDNKVAFGALAVALVTFNAQAILAEVNSLRLAAAEKGRAIVTSAVTTAQTALNVVMSMNPIGLVITAVALLVAGFSLLYNNIQPLRAGIAGVWEALKTGLQLVSDFGTALKNLDFAGAAKIWSGGGAKIAEAYGKGYSDKIKSEQALIESDHKSHVDKKVATSKTGGTQSAADAALANKGGLATMATDNAGYLSNDQKIRQEHEKQQAEAKRKANQEAIDATTKANIAAIADEQTRKIAQLKFELDQEKQKIQESVADKKLKLAQYEAADKAYETGKAAIEKEYRDKKTKEDQDAADAQKKLLISMITDEHERKLEELRFQSAQAIAEVNRTITDETRKATAIDLINKKLSSDIQLENDAQRQKETQKNQEKREKELAGERQLFDSQFQAAVANADLNLSLAKNNAQAIYDAKLDRLKAEYDYNKQKLANEAAEEKAKNAELIADTDRRAQADKAIDDRLKAELKSNDIRYEAEKTALAAEKTAQRLENQKQFFSAVEGLMNGDFTGFMNILNKKLANEEAKNQKALQDFTQKGQETLQVAGQVIGVLQQLNQKYLDSQVAKITKEKNTQLAAWKDQYDKGVISKDQYDEKVLELTKEADAKIKEEKLKAWKREQALNITMAIVNGAQAALKSLATLGWPLGLIGVAGAAVATAIQVAMIKKQSPPTFKDGGKIGAGHFKNAGVLQGGRHGSRPGEGGISMIDRATGMEVAEAEGGEPFMVLSRETRKNNGPMIDMLLNASMHKNGAKIFKDGGTYGDYVPRAPGWRKYESGGISYNVDDFLSDGGGGGGSDSGADYGSSGNGSAGAESASASLDATNEEIAKSQAMMEAIADNTEAMVLGMAELQDFFAGKFTAGLAAQNDETQKMISSQLMMMRMVMAMNSASLSSLIDTQLNRLIKAEQGGNDYLALTIRTKLDQLAGIENTANGYLARIASKDLSVQTFVNVFNNINVVAGASNLV</sequence>
<evidence type="ECO:0000313" key="5">
    <source>
        <dbReference type="Proteomes" id="UP000253383"/>
    </source>
</evidence>